<keyword evidence="4" id="KW-1185">Reference proteome</keyword>
<dbReference type="GO" id="GO:0005829">
    <property type="term" value="C:cytosol"/>
    <property type="evidence" value="ECO:0007669"/>
    <property type="project" value="TreeGrafter"/>
</dbReference>
<dbReference type="GO" id="GO:0070628">
    <property type="term" value="F:proteasome binding"/>
    <property type="evidence" value="ECO:0007669"/>
    <property type="project" value="InterPro"/>
</dbReference>
<evidence type="ECO:0000256" key="1">
    <source>
        <dbReference type="SAM" id="MobiDB-lite"/>
    </source>
</evidence>
<dbReference type="InterPro" id="IPR035309">
    <property type="entry name" value="PSME4"/>
</dbReference>
<feature type="domain" description="Proteasome activator Blm10 middle HEAT repeats region" evidence="2">
    <location>
        <begin position="189"/>
        <end position="230"/>
    </location>
</feature>
<feature type="region of interest" description="Disordered" evidence="1">
    <location>
        <begin position="230"/>
        <end position="328"/>
    </location>
</feature>
<evidence type="ECO:0000313" key="4">
    <source>
        <dbReference type="Proteomes" id="UP001054857"/>
    </source>
</evidence>
<comment type="caution">
    <text evidence="3">The sequence shown here is derived from an EMBL/GenBank/DDBJ whole genome shotgun (WGS) entry which is preliminary data.</text>
</comment>
<dbReference type="GO" id="GO:0016504">
    <property type="term" value="F:peptidase activator activity"/>
    <property type="evidence" value="ECO:0007669"/>
    <property type="project" value="InterPro"/>
</dbReference>
<feature type="compositionally biased region" description="Pro residues" evidence="1">
    <location>
        <begin position="316"/>
        <end position="325"/>
    </location>
</feature>
<dbReference type="EMBL" id="BMAR01000007">
    <property type="protein sequence ID" value="GFR44372.1"/>
    <property type="molecule type" value="Genomic_DNA"/>
</dbReference>
<feature type="compositionally biased region" description="Gly residues" evidence="1">
    <location>
        <begin position="233"/>
        <end position="248"/>
    </location>
</feature>
<name>A0AAD3DP63_9CHLO</name>
<dbReference type="Proteomes" id="UP001054857">
    <property type="component" value="Unassembled WGS sequence"/>
</dbReference>
<dbReference type="GO" id="GO:0010499">
    <property type="term" value="P:proteasomal ubiquitin-independent protein catabolic process"/>
    <property type="evidence" value="ECO:0007669"/>
    <property type="project" value="TreeGrafter"/>
</dbReference>
<evidence type="ECO:0000313" key="3">
    <source>
        <dbReference type="EMBL" id="GFR44372.1"/>
    </source>
</evidence>
<feature type="compositionally biased region" description="Low complexity" evidence="1">
    <location>
        <begin position="249"/>
        <end position="268"/>
    </location>
</feature>
<dbReference type="PANTHER" id="PTHR32170:SF3">
    <property type="entry name" value="PROTEASOME ACTIVATOR COMPLEX SUBUNIT 4"/>
    <property type="match status" value="1"/>
</dbReference>
<gene>
    <name evidence="3" type="ORF">Agub_g5522</name>
</gene>
<protein>
    <recommendedName>
        <fullName evidence="2">Proteasome activator Blm10 middle HEAT repeats region domain-containing protein</fullName>
    </recommendedName>
</protein>
<sequence>MCSLEPASLNSLLSEWVGAWGLQAQSAEWDAAWLGLLGRAAKHDWKGYLDWSPHLAHIFAAVTALFQLPVGTSGPLAAAGGRGGGGGGRGGGGGVGAGGAEGLVGRGVPARAAGLYKEQMTQGPRHAARLIVHLLRHPPPTTTTDLTSTATATAVDATSAPTTAASSSSSSASASASAAAASAAAAAHLQHLTSLLEQYYHPSNTGKWCGSLSSFLRHLVEAACKQLERQQGGQQGQGQGGEGQGGQGQQQPQQGQQGPPQQQQHQQQPQPPQHEDSEAEDYLRVSLSGGGSSANTSAGGAAGGGAGAAAAAAPGFRPPAPPPPTASQLQEPQLAVLVGCCTTLAARGQFSKDAGLSATSISALSRLALLSPARVLPLVLSRFRTALASATAPHQLAAATSTLALCVRPLLLAWNRCCGAEGGGGGGEGAGGGGMYGGGGGSGIGMEAGGEGHFGGGGGGGLGEEEGAAALRASSAAHLLSEALMAVLPGLDANDEGKTCAVLQLYVA</sequence>
<evidence type="ECO:0000259" key="2">
    <source>
        <dbReference type="Pfam" id="PF16507"/>
    </source>
</evidence>
<dbReference type="PANTHER" id="PTHR32170">
    <property type="entry name" value="PROTEASOME ACTIVATOR COMPLEX SUBUNIT 4"/>
    <property type="match status" value="1"/>
</dbReference>
<feature type="non-terminal residue" evidence="3">
    <location>
        <position position="508"/>
    </location>
</feature>
<dbReference type="InterPro" id="IPR032430">
    <property type="entry name" value="Blm10_mid"/>
</dbReference>
<reference evidence="3 4" key="1">
    <citation type="journal article" date="2021" name="Sci. Rep.">
        <title>Genome sequencing of the multicellular alga Astrephomene provides insights into convergent evolution of germ-soma differentiation.</title>
        <authorList>
            <person name="Yamashita S."/>
            <person name="Yamamoto K."/>
            <person name="Matsuzaki R."/>
            <person name="Suzuki S."/>
            <person name="Yamaguchi H."/>
            <person name="Hirooka S."/>
            <person name="Minakuchi Y."/>
            <person name="Miyagishima S."/>
            <person name="Kawachi M."/>
            <person name="Toyoda A."/>
            <person name="Nozaki H."/>
        </authorList>
    </citation>
    <scope>NUCLEOTIDE SEQUENCE [LARGE SCALE GENOMIC DNA]</scope>
    <source>
        <strain evidence="3 4">NIES-4017</strain>
    </source>
</reference>
<accession>A0AAD3DP63</accession>
<feature type="domain" description="Proteasome activator Blm10 middle HEAT repeats region" evidence="2">
    <location>
        <begin position="335"/>
        <end position="410"/>
    </location>
</feature>
<organism evidence="3 4">
    <name type="scientific">Astrephomene gubernaculifera</name>
    <dbReference type="NCBI Taxonomy" id="47775"/>
    <lineage>
        <taxon>Eukaryota</taxon>
        <taxon>Viridiplantae</taxon>
        <taxon>Chlorophyta</taxon>
        <taxon>core chlorophytes</taxon>
        <taxon>Chlorophyceae</taxon>
        <taxon>CS clade</taxon>
        <taxon>Chlamydomonadales</taxon>
        <taxon>Astrephomenaceae</taxon>
        <taxon>Astrephomene</taxon>
    </lineage>
</organism>
<dbReference type="Pfam" id="PF16507">
    <property type="entry name" value="HEAT_PSME4_mid"/>
    <property type="match status" value="2"/>
</dbReference>
<proteinExistence type="predicted"/>
<dbReference type="GO" id="GO:0005634">
    <property type="term" value="C:nucleus"/>
    <property type="evidence" value="ECO:0007669"/>
    <property type="project" value="TreeGrafter"/>
</dbReference>
<dbReference type="AlphaFoldDB" id="A0AAD3DP63"/>